<gene>
    <name evidence="3" type="primary">LOC102806979</name>
</gene>
<dbReference type="GeneID" id="102806979"/>
<feature type="region of interest" description="Disordered" evidence="1">
    <location>
        <begin position="86"/>
        <end position="106"/>
    </location>
</feature>
<feature type="compositionally biased region" description="Gly residues" evidence="1">
    <location>
        <begin position="93"/>
        <end position="106"/>
    </location>
</feature>
<feature type="compositionally biased region" description="Gly residues" evidence="1">
    <location>
        <begin position="146"/>
        <end position="178"/>
    </location>
</feature>
<evidence type="ECO:0000256" key="1">
    <source>
        <dbReference type="SAM" id="MobiDB-lite"/>
    </source>
</evidence>
<feature type="region of interest" description="Disordered" evidence="1">
    <location>
        <begin position="136"/>
        <end position="178"/>
    </location>
</feature>
<name>A0ABM0M116_SACKO</name>
<dbReference type="PANTHER" id="PTHR31535">
    <property type="match status" value="1"/>
</dbReference>
<evidence type="ECO:0000313" key="3">
    <source>
        <dbReference type="RefSeq" id="XP_006813707.1"/>
    </source>
</evidence>
<organism evidence="2 3">
    <name type="scientific">Saccoglossus kowalevskii</name>
    <name type="common">Acorn worm</name>
    <dbReference type="NCBI Taxonomy" id="10224"/>
    <lineage>
        <taxon>Eukaryota</taxon>
        <taxon>Metazoa</taxon>
        <taxon>Hemichordata</taxon>
        <taxon>Enteropneusta</taxon>
        <taxon>Harrimaniidae</taxon>
        <taxon>Saccoglossus</taxon>
    </lineage>
</organism>
<dbReference type="RefSeq" id="XP_006813707.1">
    <property type="nucleotide sequence ID" value="XM_006813644.1"/>
</dbReference>
<dbReference type="Proteomes" id="UP000694865">
    <property type="component" value="Unplaced"/>
</dbReference>
<protein>
    <submittedName>
        <fullName evidence="3">Loricrin-like</fullName>
    </submittedName>
</protein>
<reference evidence="3" key="1">
    <citation type="submission" date="2025-08" db="UniProtKB">
        <authorList>
            <consortium name="RefSeq"/>
        </authorList>
    </citation>
    <scope>IDENTIFICATION</scope>
    <source>
        <tissue evidence="3">Testes</tissue>
    </source>
</reference>
<keyword evidence="2" id="KW-1185">Reference proteome</keyword>
<sequence>AAGGYDGQQYLKNRGKGATIRGTFHLTKGTELHILVGQESLNGESNLSSGGGGGTFVTLEDDTALVIAGGGGGTFWMSSRSDLCDGSKSTTGNPGGGRGFPGGENGNGAPLVDYKYSGGGGGGLLTRGGGWRNNDGKHGGHAFIQGGLGGEGGNRNLDGGFGGGGGTRSGGGGPGGGGGYSGGGSGDYYTGSCAGGGASFNSGRTKYEQSGNNNGSGYVIITKMSHSRSRPIMLDVRGK</sequence>
<proteinExistence type="predicted"/>
<feature type="non-terminal residue" evidence="3">
    <location>
        <position position="1"/>
    </location>
</feature>
<dbReference type="PANTHER" id="PTHR31535:SF3">
    <property type="entry name" value="REGULATORY PROTEIN ZESTE"/>
    <property type="match status" value="1"/>
</dbReference>
<accession>A0ABM0M116</accession>
<evidence type="ECO:0000313" key="2">
    <source>
        <dbReference type="Proteomes" id="UP000694865"/>
    </source>
</evidence>